<dbReference type="GO" id="GO:0097196">
    <property type="term" value="C:Shu complex"/>
    <property type="evidence" value="ECO:0007669"/>
    <property type="project" value="TreeGrafter"/>
</dbReference>
<gene>
    <name evidence="4" type="ORF">WJX84_000648</name>
</gene>
<keyword evidence="1" id="KW-0479">Metal-binding</keyword>
<dbReference type="GO" id="GO:0008270">
    <property type="term" value="F:zinc ion binding"/>
    <property type="evidence" value="ECO:0007669"/>
    <property type="project" value="UniProtKB-KW"/>
</dbReference>
<feature type="domain" description="N-acetyltransferase" evidence="3">
    <location>
        <begin position="168"/>
        <end position="324"/>
    </location>
</feature>
<dbReference type="InterPro" id="IPR016181">
    <property type="entry name" value="Acyl_CoA_acyltransferase"/>
</dbReference>
<dbReference type="InterPro" id="IPR000182">
    <property type="entry name" value="GNAT_dom"/>
</dbReference>
<dbReference type="PANTHER" id="PTHR28498">
    <property type="entry name" value="ZINC FINGER SWIM DOMAIN-CONTAINING PROTEIN 7"/>
    <property type="match status" value="1"/>
</dbReference>
<accession>A0AAW1SWU1</accession>
<keyword evidence="5" id="KW-1185">Reference proteome</keyword>
<dbReference type="SUPFAM" id="SSF55729">
    <property type="entry name" value="Acyl-CoA N-acyltransferases (Nat)"/>
    <property type="match status" value="1"/>
</dbReference>
<evidence type="ECO:0000259" key="3">
    <source>
        <dbReference type="PROSITE" id="PS51186"/>
    </source>
</evidence>
<dbReference type="GO" id="GO:0000724">
    <property type="term" value="P:double-strand break repair via homologous recombination"/>
    <property type="evidence" value="ECO:0007669"/>
    <property type="project" value="TreeGrafter"/>
</dbReference>
<evidence type="ECO:0000259" key="2">
    <source>
        <dbReference type="PROSITE" id="PS50966"/>
    </source>
</evidence>
<dbReference type="Gene3D" id="3.40.630.30">
    <property type="match status" value="1"/>
</dbReference>
<dbReference type="PROSITE" id="PS51186">
    <property type="entry name" value="GNAT"/>
    <property type="match status" value="1"/>
</dbReference>
<dbReference type="Proteomes" id="UP001485043">
    <property type="component" value="Unassembled WGS sequence"/>
</dbReference>
<dbReference type="InterPro" id="IPR007527">
    <property type="entry name" value="Znf_SWIM"/>
</dbReference>
<feature type="domain" description="SWIM-type" evidence="2">
    <location>
        <begin position="83"/>
        <end position="119"/>
    </location>
</feature>
<keyword evidence="1" id="KW-0862">Zinc</keyword>
<dbReference type="Pfam" id="PF00583">
    <property type="entry name" value="Acetyltransf_1"/>
    <property type="match status" value="1"/>
</dbReference>
<evidence type="ECO:0008006" key="6">
    <source>
        <dbReference type="Google" id="ProtNLM"/>
    </source>
</evidence>
<evidence type="ECO:0000256" key="1">
    <source>
        <dbReference type="PROSITE-ProRule" id="PRU00325"/>
    </source>
</evidence>
<name>A0AAW1SWU1_9CHLO</name>
<dbReference type="PANTHER" id="PTHR28498:SF1">
    <property type="entry name" value="ZINC FINGER SWIM DOMAIN-CONTAINING PROTEIN 7"/>
    <property type="match status" value="1"/>
</dbReference>
<organism evidence="4 5">
    <name type="scientific">Apatococcus fuscideae</name>
    <dbReference type="NCBI Taxonomy" id="2026836"/>
    <lineage>
        <taxon>Eukaryota</taxon>
        <taxon>Viridiplantae</taxon>
        <taxon>Chlorophyta</taxon>
        <taxon>core chlorophytes</taxon>
        <taxon>Trebouxiophyceae</taxon>
        <taxon>Chlorellales</taxon>
        <taxon>Chlorellaceae</taxon>
        <taxon>Apatococcus</taxon>
    </lineage>
</organism>
<protein>
    <recommendedName>
        <fullName evidence="6">Ribosomal-protein-alanine N-acetyltransferase</fullName>
    </recommendedName>
</protein>
<dbReference type="GO" id="GO:0016747">
    <property type="term" value="F:acyltransferase activity, transferring groups other than amino-acyl groups"/>
    <property type="evidence" value="ECO:0007669"/>
    <property type="project" value="InterPro"/>
</dbReference>
<evidence type="ECO:0000313" key="4">
    <source>
        <dbReference type="EMBL" id="KAK9861881.1"/>
    </source>
</evidence>
<reference evidence="4 5" key="1">
    <citation type="journal article" date="2024" name="Nat. Commun.">
        <title>Phylogenomics reveals the evolutionary origins of lichenization in chlorophyte algae.</title>
        <authorList>
            <person name="Puginier C."/>
            <person name="Libourel C."/>
            <person name="Otte J."/>
            <person name="Skaloud P."/>
            <person name="Haon M."/>
            <person name="Grisel S."/>
            <person name="Petersen M."/>
            <person name="Berrin J.G."/>
            <person name="Delaux P.M."/>
            <person name="Dal Grande F."/>
            <person name="Keller J."/>
        </authorList>
    </citation>
    <scope>NUCLEOTIDE SEQUENCE [LARGE SCALE GENOMIC DNA]</scope>
    <source>
        <strain evidence="4 5">SAG 2523</strain>
    </source>
</reference>
<dbReference type="EMBL" id="JALJOV010000686">
    <property type="protein sequence ID" value="KAK9861881.1"/>
    <property type="molecule type" value="Genomic_DNA"/>
</dbReference>
<comment type="caution">
    <text evidence="4">The sequence shown here is derived from an EMBL/GenBank/DDBJ whole genome shotgun (WGS) entry which is preliminary data.</text>
</comment>
<dbReference type="CDD" id="cd04301">
    <property type="entry name" value="NAT_SF"/>
    <property type="match status" value="1"/>
</dbReference>
<keyword evidence="1" id="KW-0863">Zinc-finger</keyword>
<dbReference type="PROSITE" id="PS50966">
    <property type="entry name" value="ZF_SWIM"/>
    <property type="match status" value="1"/>
</dbReference>
<evidence type="ECO:0000313" key="5">
    <source>
        <dbReference type="Proteomes" id="UP001485043"/>
    </source>
</evidence>
<proteinExistence type="predicted"/>
<dbReference type="AlphaFoldDB" id="A0AAW1SWU1"/>
<sequence>MSQHPIPTILQVADTVLSSLAATSGQAGASGVDERLTSLYFLFDKNWTRGLELVDQRAVRCLVAQNSKRKVFQVRGKTATDLYLVFPRHYCSCQAFLYLANRGDAIACKHQLAAQAAEALNHVSLATKKSQVASVPPLQGQVPAAEAVQAVSQLGQEMEEEEYETVPVELREANPEDAKRLLRIERASFPRGDYTPDGFMEMSIQNQHKEEWKETTVLVAVIEGCIQAYTVAWLVGDELQVIDLAVDRAWRRQGLGSLLMARLIKMCMCSLREPPLKVILEVRASNHAALELYTGMGFEITGTRKNYYHHPQEDGILLMQVLQESAQPFPCPGPANLALLQILSEQERLWKNSQTGRSLQVLTGLDGHPWEHSLLDQCRGP</sequence>